<organism evidence="2 3">
    <name type="scientific">Miscanthus lutarioriparius</name>
    <dbReference type="NCBI Taxonomy" id="422564"/>
    <lineage>
        <taxon>Eukaryota</taxon>
        <taxon>Viridiplantae</taxon>
        <taxon>Streptophyta</taxon>
        <taxon>Embryophyta</taxon>
        <taxon>Tracheophyta</taxon>
        <taxon>Spermatophyta</taxon>
        <taxon>Magnoliopsida</taxon>
        <taxon>Liliopsida</taxon>
        <taxon>Poales</taxon>
        <taxon>Poaceae</taxon>
        <taxon>PACMAD clade</taxon>
        <taxon>Panicoideae</taxon>
        <taxon>Andropogonodae</taxon>
        <taxon>Andropogoneae</taxon>
        <taxon>Saccharinae</taxon>
        <taxon>Miscanthus</taxon>
    </lineage>
</organism>
<dbReference type="Gene3D" id="1.20.1280.50">
    <property type="match status" value="1"/>
</dbReference>
<dbReference type="Proteomes" id="UP000604825">
    <property type="component" value="Unassembled WGS sequence"/>
</dbReference>
<dbReference type="EMBL" id="CAJGYO010000003">
    <property type="protein sequence ID" value="CAD6218796.1"/>
    <property type="molecule type" value="Genomic_DNA"/>
</dbReference>
<dbReference type="PANTHER" id="PTHR31672">
    <property type="entry name" value="BNACNNG10540D PROTEIN"/>
    <property type="match status" value="1"/>
</dbReference>
<dbReference type="InterPro" id="IPR013187">
    <property type="entry name" value="F-box-assoc_dom_typ3"/>
</dbReference>
<comment type="caution">
    <text evidence="2">The sequence shown here is derived from an EMBL/GenBank/DDBJ whole genome shotgun (WGS) entry which is preliminary data.</text>
</comment>
<dbReference type="InterPro" id="IPR050796">
    <property type="entry name" value="SCF_F-box_component"/>
</dbReference>
<evidence type="ECO:0000313" key="3">
    <source>
        <dbReference type="Proteomes" id="UP000604825"/>
    </source>
</evidence>
<sequence length="626" mass="71070">MPAMSRLGQQRCRRVATTSSPIHKPSFICISPSRIGTRPFLNRAAMGRDPSINGTSTHLVPIPRFGSAYLKPFQEDLVALLHPQARLIPMASEETNSKKKKEEECIINCLPGDLVERIFLRLSVSTLLRCTEVCKQWHKVIRDPQFITAHLEQAPRCALLFFPQESVHGKPYPSDAIVFDEGWSQSTVAVPVIGPDDFLCGSCNGLLCLYTKASTIKIANLATGECLHLDKPIKNLKGDHFSFYRFGFHPVTKEYKVTHFLGEHHNNSQGTFNVIQVYTLGSDKWKDVRSSEDLSLSCVKNSGVVNTDGAMFWLTEDAEASWKHAVISFDLSEESFARIQLPDSTLGGYRRYWITEINGKVCIATAEVHQHWPRMLSGKLQIWTLCSKLESSWSQMYSLRYTHNYLPGPHFVHWDKIMMQSSLGDLCSHELFGKGCGTKLSKRVKLLNFSPHKPDNVQSFICVKSLVRLDAYKKVRIVHGSKQQGGWGLKKWEAWERDICGVENVWKKVYKLERNSLAVAQHLATAAKMVLQRVPDEVTRQQIAMEIDQTLQHLPDFSDQHRRPQRRLNWVAWKRDDEKLAARVNRLKDITKAMGKVADGIHSALSDMLNHLQRISKDAAEISNES</sequence>
<dbReference type="Pfam" id="PF12937">
    <property type="entry name" value="F-box-like"/>
    <property type="match status" value="1"/>
</dbReference>
<reference evidence="2" key="1">
    <citation type="submission" date="2020-10" db="EMBL/GenBank/DDBJ databases">
        <authorList>
            <person name="Han B."/>
            <person name="Lu T."/>
            <person name="Zhao Q."/>
            <person name="Huang X."/>
            <person name="Zhao Y."/>
        </authorList>
    </citation>
    <scope>NUCLEOTIDE SEQUENCE</scope>
</reference>
<name>A0A811NCB7_9POAL</name>
<accession>A0A811NCB7</accession>
<proteinExistence type="predicted"/>
<dbReference type="PROSITE" id="PS50181">
    <property type="entry name" value="FBOX"/>
    <property type="match status" value="1"/>
</dbReference>
<dbReference type="SUPFAM" id="SSF81383">
    <property type="entry name" value="F-box domain"/>
    <property type="match status" value="1"/>
</dbReference>
<dbReference type="NCBIfam" id="TIGR01640">
    <property type="entry name" value="F_box_assoc_1"/>
    <property type="match status" value="1"/>
</dbReference>
<evidence type="ECO:0000259" key="1">
    <source>
        <dbReference type="PROSITE" id="PS50181"/>
    </source>
</evidence>
<dbReference type="SMART" id="SM00256">
    <property type="entry name" value="FBOX"/>
    <property type="match status" value="1"/>
</dbReference>
<keyword evidence="3" id="KW-1185">Reference proteome</keyword>
<feature type="domain" description="F-box" evidence="1">
    <location>
        <begin position="104"/>
        <end position="150"/>
    </location>
</feature>
<evidence type="ECO:0000313" key="2">
    <source>
        <dbReference type="EMBL" id="CAD6218796.1"/>
    </source>
</evidence>
<protein>
    <recommendedName>
        <fullName evidence="1">F-box domain-containing protein</fullName>
    </recommendedName>
</protein>
<dbReference type="AlphaFoldDB" id="A0A811NCB7"/>
<dbReference type="InterPro" id="IPR036047">
    <property type="entry name" value="F-box-like_dom_sf"/>
</dbReference>
<dbReference type="InterPro" id="IPR017451">
    <property type="entry name" value="F-box-assoc_interact_dom"/>
</dbReference>
<gene>
    <name evidence="2" type="ORF">NCGR_LOCUS12646</name>
</gene>
<dbReference type="Pfam" id="PF08268">
    <property type="entry name" value="FBA_3"/>
    <property type="match status" value="1"/>
</dbReference>
<dbReference type="InterPro" id="IPR001810">
    <property type="entry name" value="F-box_dom"/>
</dbReference>
<dbReference type="OrthoDB" id="1845276at2759"/>
<dbReference type="PANTHER" id="PTHR31672:SF13">
    <property type="entry name" value="F-BOX PROTEIN CPR30-LIKE"/>
    <property type="match status" value="1"/>
</dbReference>